<accession>A0ABS6V0E0</accession>
<comment type="caution">
    <text evidence="5">The sequence shown here is derived from an EMBL/GenBank/DDBJ whole genome shotgun (WGS) entry which is preliminary data.</text>
</comment>
<keyword evidence="3" id="KW-0234">DNA repair</keyword>
<evidence type="ECO:0000259" key="4">
    <source>
        <dbReference type="SMART" id="SM00986"/>
    </source>
</evidence>
<gene>
    <name evidence="5" type="ORF">I4I81_27445</name>
</gene>
<dbReference type="Proteomes" id="UP000694287">
    <property type="component" value="Unassembled WGS sequence"/>
</dbReference>
<keyword evidence="6" id="KW-1185">Reference proteome</keyword>
<dbReference type="PANTHER" id="PTHR33693:SF3">
    <property type="entry name" value="TYPE-5 URACIL-DNA GLYCOSYLASE"/>
    <property type="match status" value="1"/>
</dbReference>
<evidence type="ECO:0000256" key="3">
    <source>
        <dbReference type="ARBA" id="ARBA00023204"/>
    </source>
</evidence>
<dbReference type="Pfam" id="PF03167">
    <property type="entry name" value="UDG"/>
    <property type="match status" value="1"/>
</dbReference>
<sequence length="225" mass="23990">MPVPDPTQAERARVAARIRACRRCPRLVAWREDGDRGLPVPGFGDPAATVFLLGLATAAPGNPTGRPFTANRSADFLVAALHRAGLADQPRSEHAGDGLRLSGAWMASAVRCPPPGHRPLAAERDACLQHLRDEWHALPHLRAVLALGAFAWDAALRAADVDPRPRFTHGARVATPDGPVLLASYHPSPQNTNTNLLTAAMFDTVLGRACAEGRYAPPTTSEEST</sequence>
<evidence type="ECO:0000256" key="1">
    <source>
        <dbReference type="ARBA" id="ARBA00022763"/>
    </source>
</evidence>
<dbReference type="SMART" id="SM00987">
    <property type="entry name" value="UreE_C"/>
    <property type="match status" value="1"/>
</dbReference>
<evidence type="ECO:0000313" key="5">
    <source>
        <dbReference type="EMBL" id="MBW0137973.1"/>
    </source>
</evidence>
<evidence type="ECO:0000313" key="6">
    <source>
        <dbReference type="Proteomes" id="UP000694287"/>
    </source>
</evidence>
<dbReference type="RefSeq" id="WP_218602102.1">
    <property type="nucleotide sequence ID" value="NZ_JADQDJ010000047.1"/>
</dbReference>
<keyword evidence="1" id="KW-0227">DNA damage</keyword>
<reference evidence="5 6" key="1">
    <citation type="submission" date="2020-11" db="EMBL/GenBank/DDBJ databases">
        <title>Pseudonocardia abyssalis sp. nov. and Pseudonocardia oceani sp. nov., description and phylogenomic analysis of two novel actinomycetes isolated from the deep Southern Ocean.</title>
        <authorList>
            <person name="Parra J."/>
        </authorList>
    </citation>
    <scope>NUCLEOTIDE SEQUENCE [LARGE SCALE GENOMIC DNA]</scope>
    <source>
        <strain evidence="5 6">KRD-168</strain>
    </source>
</reference>
<dbReference type="InterPro" id="IPR005122">
    <property type="entry name" value="Uracil-DNA_glycosylase-like"/>
</dbReference>
<keyword evidence="2" id="KW-0378">Hydrolase</keyword>
<dbReference type="PANTHER" id="PTHR33693">
    <property type="entry name" value="TYPE-5 URACIL-DNA GLYCOSYLASE"/>
    <property type="match status" value="1"/>
</dbReference>
<dbReference type="InterPro" id="IPR051536">
    <property type="entry name" value="UDG_Type-4/5"/>
</dbReference>
<name>A0ABS6V0E0_9PSEU</name>
<organism evidence="5 6">
    <name type="scientific">Pseudonocardia abyssalis</name>
    <dbReference type="NCBI Taxonomy" id="2792008"/>
    <lineage>
        <taxon>Bacteria</taxon>
        <taxon>Bacillati</taxon>
        <taxon>Actinomycetota</taxon>
        <taxon>Actinomycetes</taxon>
        <taxon>Pseudonocardiales</taxon>
        <taxon>Pseudonocardiaceae</taxon>
        <taxon>Pseudonocardia</taxon>
    </lineage>
</organism>
<protein>
    <submittedName>
        <fullName evidence="5">Uracil-DNA glycosylase</fullName>
    </submittedName>
</protein>
<proteinExistence type="predicted"/>
<dbReference type="EMBL" id="JADQDK010000001">
    <property type="protein sequence ID" value="MBW0137973.1"/>
    <property type="molecule type" value="Genomic_DNA"/>
</dbReference>
<dbReference type="SMART" id="SM00986">
    <property type="entry name" value="UDG"/>
    <property type="match status" value="1"/>
</dbReference>
<evidence type="ECO:0000256" key="2">
    <source>
        <dbReference type="ARBA" id="ARBA00022801"/>
    </source>
</evidence>
<feature type="domain" description="Uracil-DNA glycosylase-like" evidence="4">
    <location>
        <begin position="41"/>
        <end position="206"/>
    </location>
</feature>